<dbReference type="EMBL" id="CABEEP010000001">
    <property type="protein sequence ID" value="VTQ68857.1"/>
    <property type="molecule type" value="Genomic_DNA"/>
</dbReference>
<evidence type="ECO:0000313" key="1">
    <source>
        <dbReference type="EMBL" id="VTQ68857.1"/>
    </source>
</evidence>
<protein>
    <submittedName>
        <fullName evidence="1">Uncharacterized protein</fullName>
    </submittedName>
</protein>
<name>A0A1V8WVN5_ENTHR</name>
<accession>A0A1V8WVN5</accession>
<organism evidence="1 2">
    <name type="scientific">Enterococcus hirae</name>
    <dbReference type="NCBI Taxonomy" id="1354"/>
    <lineage>
        <taxon>Bacteria</taxon>
        <taxon>Bacillati</taxon>
        <taxon>Bacillota</taxon>
        <taxon>Bacilli</taxon>
        <taxon>Lactobacillales</taxon>
        <taxon>Enterococcaceae</taxon>
        <taxon>Enterococcus</taxon>
    </lineage>
</organism>
<gene>
    <name evidence="1" type="ORF">NCTC12204_02395</name>
</gene>
<proteinExistence type="predicted"/>
<dbReference type="RefSeq" id="WP_010737055.1">
    <property type="nucleotide sequence ID" value="NZ_AP027299.1"/>
</dbReference>
<sequence>MYKCTNCGREISEPKKLCAYCKKEKNRITNVSKRALKKTVEFTNEKTEVIGNKFSSLKIKQLKSSIKINTSMKETGTKVKTEVTDTLAKVTEQLVKKGNSQKKKNKK</sequence>
<comment type="caution">
    <text evidence="1">The sequence shown here is derived from an EMBL/GenBank/DDBJ whole genome shotgun (WGS) entry which is preliminary data.</text>
</comment>
<evidence type="ECO:0000313" key="2">
    <source>
        <dbReference type="Proteomes" id="UP000352698"/>
    </source>
</evidence>
<reference evidence="1 2" key="1">
    <citation type="submission" date="2019-05" db="EMBL/GenBank/DDBJ databases">
        <authorList>
            <consortium name="Pathogen Informatics"/>
        </authorList>
    </citation>
    <scope>NUCLEOTIDE SEQUENCE [LARGE SCALE GENOMIC DNA]</scope>
    <source>
        <strain evidence="1 2">NCTC12204</strain>
    </source>
</reference>
<dbReference type="Proteomes" id="UP000352698">
    <property type="component" value="Unassembled WGS sequence"/>
</dbReference>
<dbReference type="AlphaFoldDB" id="A0A1V8WVN5"/>